<evidence type="ECO:0000259" key="7">
    <source>
        <dbReference type="Pfam" id="PF06916"/>
    </source>
</evidence>
<keyword evidence="4" id="KW-0175">Coiled coil</keyword>
<sequence length="266" mass="30340">MAHFLELLPRFLKGSMCLSSSINADSVPNPDCEAVNQNKQLLQLTRCQTLYFHANALHQHRHFSTQSESKPKPNDIDRDEKASVLDENCNKGKAIIDNEGVKPEVEGTIDPVYDVESEELQKMSLWQRYKIVLKQYGKVMIPVHLATSTVWYGSFYYIVKHSGIDMIPYIEKFLLKIGFGESIIHQINSPTASGLLIAYAMYKIATPARYTVTLMGTSYSVRYLRRKGFIAAAPPKDKTLREAVKESMDDMKDRSKQMIEKKRRGN</sequence>
<evidence type="ECO:0000256" key="6">
    <source>
        <dbReference type="SAM" id="MobiDB-lite"/>
    </source>
</evidence>
<dbReference type="PANTHER" id="PTHR21377:SF1">
    <property type="entry name" value="PROTEIN FAM210A"/>
    <property type="match status" value="1"/>
</dbReference>
<keyword evidence="2" id="KW-0812">Transmembrane</keyword>
<dbReference type="GeneID" id="100370744"/>
<dbReference type="PANTHER" id="PTHR21377">
    <property type="entry name" value="PROTEIN FAM210B, MITOCHONDRIAL"/>
    <property type="match status" value="1"/>
</dbReference>
<evidence type="ECO:0000313" key="9">
    <source>
        <dbReference type="RefSeq" id="XP_006826079.1"/>
    </source>
</evidence>
<evidence type="ECO:0000256" key="2">
    <source>
        <dbReference type="ARBA" id="ARBA00022692"/>
    </source>
</evidence>
<feature type="domain" description="DUF1279" evidence="7">
    <location>
        <begin position="127"/>
        <end position="218"/>
    </location>
</feature>
<gene>
    <name evidence="9" type="primary">LOC100370744</name>
</gene>
<comment type="subcellular location">
    <subcellularLocation>
        <location evidence="1">Membrane</location>
        <topology evidence="1">Single-pass membrane protein</topology>
    </subcellularLocation>
</comment>
<accession>A0ABM0N1D8</accession>
<dbReference type="Proteomes" id="UP000694865">
    <property type="component" value="Unplaced"/>
</dbReference>
<dbReference type="RefSeq" id="XP_006826079.1">
    <property type="nucleotide sequence ID" value="XM_006826016.1"/>
</dbReference>
<reference evidence="9" key="1">
    <citation type="submission" date="2025-08" db="UniProtKB">
        <authorList>
            <consortium name="RefSeq"/>
        </authorList>
    </citation>
    <scope>IDENTIFICATION</scope>
    <source>
        <tissue evidence="9">Testes</tissue>
    </source>
</reference>
<feature type="compositionally biased region" description="Basic and acidic residues" evidence="6">
    <location>
        <begin position="243"/>
        <end position="260"/>
    </location>
</feature>
<name>A0ABM0N1D8_SACKO</name>
<dbReference type="Pfam" id="PF06916">
    <property type="entry name" value="FAM210A-B_dom"/>
    <property type="match status" value="1"/>
</dbReference>
<evidence type="ECO:0000256" key="1">
    <source>
        <dbReference type="ARBA" id="ARBA00004167"/>
    </source>
</evidence>
<proteinExistence type="predicted"/>
<keyword evidence="3" id="KW-1133">Transmembrane helix</keyword>
<evidence type="ECO:0000256" key="5">
    <source>
        <dbReference type="ARBA" id="ARBA00023136"/>
    </source>
</evidence>
<organism evidence="8 9">
    <name type="scientific">Saccoglossus kowalevskii</name>
    <name type="common">Acorn worm</name>
    <dbReference type="NCBI Taxonomy" id="10224"/>
    <lineage>
        <taxon>Eukaryota</taxon>
        <taxon>Metazoa</taxon>
        <taxon>Hemichordata</taxon>
        <taxon>Enteropneusta</taxon>
        <taxon>Harrimaniidae</taxon>
        <taxon>Saccoglossus</taxon>
    </lineage>
</organism>
<feature type="region of interest" description="Disordered" evidence="6">
    <location>
        <begin position="243"/>
        <end position="266"/>
    </location>
</feature>
<protein>
    <submittedName>
        <fullName evidence="9">Uncharacterized protein C18orf19 homolog A-like</fullName>
    </submittedName>
</protein>
<evidence type="ECO:0000313" key="8">
    <source>
        <dbReference type="Proteomes" id="UP000694865"/>
    </source>
</evidence>
<evidence type="ECO:0000256" key="4">
    <source>
        <dbReference type="ARBA" id="ARBA00023054"/>
    </source>
</evidence>
<dbReference type="InterPro" id="IPR009688">
    <property type="entry name" value="FAM210A/B-like_dom"/>
</dbReference>
<dbReference type="InterPro" id="IPR045866">
    <property type="entry name" value="FAM210A/B-like"/>
</dbReference>
<keyword evidence="8" id="KW-1185">Reference proteome</keyword>
<keyword evidence="5" id="KW-0472">Membrane</keyword>
<evidence type="ECO:0000256" key="3">
    <source>
        <dbReference type="ARBA" id="ARBA00022989"/>
    </source>
</evidence>